<dbReference type="EMBL" id="FTPL01000002">
    <property type="protein sequence ID" value="SIT79753.1"/>
    <property type="molecule type" value="Genomic_DNA"/>
</dbReference>
<proteinExistence type="predicted"/>
<evidence type="ECO:0000313" key="2">
    <source>
        <dbReference type="EMBL" id="SIT79753.1"/>
    </source>
</evidence>
<feature type="chain" id="PRO_5011962251" evidence="1">
    <location>
        <begin position="27"/>
        <end position="131"/>
    </location>
</feature>
<evidence type="ECO:0000256" key="1">
    <source>
        <dbReference type="SAM" id="SignalP"/>
    </source>
</evidence>
<keyword evidence="3" id="KW-1185">Reference proteome</keyword>
<protein>
    <submittedName>
        <fullName evidence="2">Uncharacterized protein</fullName>
    </submittedName>
</protein>
<dbReference type="RefSeq" id="WP_144264316.1">
    <property type="nucleotide sequence ID" value="NZ_FTPL01000002.1"/>
</dbReference>
<dbReference type="AlphaFoldDB" id="A0A1U7PPC3"/>
<dbReference type="STRING" id="550447.SAMN05428946_1255"/>
<evidence type="ECO:0000313" key="3">
    <source>
        <dbReference type="Proteomes" id="UP000187550"/>
    </source>
</evidence>
<name>A0A1U7PPC3_9BACI</name>
<accession>A0A1U7PPC3</accession>
<organism evidence="2 3">
    <name type="scientific">Edaphobacillus lindanitolerans</name>
    <dbReference type="NCBI Taxonomy" id="550447"/>
    <lineage>
        <taxon>Bacteria</taxon>
        <taxon>Bacillati</taxon>
        <taxon>Bacillota</taxon>
        <taxon>Bacilli</taxon>
        <taxon>Bacillales</taxon>
        <taxon>Bacillaceae</taxon>
        <taxon>Edaphobacillus</taxon>
    </lineage>
</organism>
<feature type="signal peptide" evidence="1">
    <location>
        <begin position="1"/>
        <end position="26"/>
    </location>
</feature>
<reference evidence="3" key="1">
    <citation type="submission" date="2017-01" db="EMBL/GenBank/DDBJ databases">
        <authorList>
            <person name="Varghese N."/>
            <person name="Submissions S."/>
        </authorList>
    </citation>
    <scope>NUCLEOTIDE SEQUENCE [LARGE SCALE GENOMIC DNA]</scope>
    <source>
        <strain evidence="3">MNA4</strain>
    </source>
</reference>
<sequence length="131" mass="13886">MKLKIKIAAATLGIGLLAVGSGMVTAATYYGYDTRVPAVSDYESSNKTKISSGSAYNVVNYVEGNRGIVSWIENTGGSNVTPKVSYTTTGTKTMTYYYPSSNYVGKLVHLNISTAVGNYTATGTRGSWTPN</sequence>
<gene>
    <name evidence="2" type="ORF">SAMN05428946_1255</name>
</gene>
<dbReference type="Proteomes" id="UP000187550">
    <property type="component" value="Unassembled WGS sequence"/>
</dbReference>
<keyword evidence="1" id="KW-0732">Signal</keyword>
<dbReference type="OrthoDB" id="9956895at2"/>